<dbReference type="AlphaFoldDB" id="A0A0B6YTG9"/>
<dbReference type="EMBL" id="HACG01012216">
    <property type="protein sequence ID" value="CEK59081.1"/>
    <property type="molecule type" value="Transcribed_RNA"/>
</dbReference>
<accession>A0A0B6YTG9</accession>
<sequence>LHECNREDGSGAEVNRSVLESERFQRIKNIVRSVRAYLTEEYGDSFLEENAHDSNTESRSSASETEFQGSSISGIGERVRNSRIRSRHLRNVRSESVSDHTNRSNTERMMEVERNESVTGSNTTASQWNPDISQTFTTNSSTFVDANTSSNISTVHSGHGASAFYGLSTLVPSIHAPYAVFSVPVISASRSMLTSTGSDAPELDQFHVNPASRNNTSDSRYRPLSGTGHDNSPRFHPYAPALHRDRYPFRHRHLRTSR</sequence>
<name>A0A0B6YTG9_9EUPU</name>
<feature type="region of interest" description="Disordered" evidence="1">
    <location>
        <begin position="48"/>
        <end position="83"/>
    </location>
</feature>
<feature type="region of interest" description="Disordered" evidence="1">
    <location>
        <begin position="112"/>
        <end position="133"/>
    </location>
</feature>
<protein>
    <submittedName>
        <fullName evidence="2">Uncharacterized protein</fullName>
    </submittedName>
</protein>
<feature type="region of interest" description="Disordered" evidence="1">
    <location>
        <begin position="194"/>
        <end position="258"/>
    </location>
</feature>
<organism evidence="2">
    <name type="scientific">Arion vulgaris</name>
    <dbReference type="NCBI Taxonomy" id="1028688"/>
    <lineage>
        <taxon>Eukaryota</taxon>
        <taxon>Metazoa</taxon>
        <taxon>Spiralia</taxon>
        <taxon>Lophotrochozoa</taxon>
        <taxon>Mollusca</taxon>
        <taxon>Gastropoda</taxon>
        <taxon>Heterobranchia</taxon>
        <taxon>Euthyneura</taxon>
        <taxon>Panpulmonata</taxon>
        <taxon>Eupulmonata</taxon>
        <taxon>Stylommatophora</taxon>
        <taxon>Helicina</taxon>
        <taxon>Arionoidea</taxon>
        <taxon>Arionidae</taxon>
        <taxon>Arion</taxon>
    </lineage>
</organism>
<feature type="compositionally biased region" description="Polar residues" evidence="1">
    <location>
        <begin position="57"/>
        <end position="73"/>
    </location>
</feature>
<reference evidence="2" key="1">
    <citation type="submission" date="2014-12" db="EMBL/GenBank/DDBJ databases">
        <title>Insight into the proteome of Arion vulgaris.</title>
        <authorList>
            <person name="Aradska J."/>
            <person name="Bulat T."/>
            <person name="Smidak R."/>
            <person name="Sarate P."/>
            <person name="Gangsoo J."/>
            <person name="Sialana F."/>
            <person name="Bilban M."/>
            <person name="Lubec G."/>
        </authorList>
    </citation>
    <scope>NUCLEOTIDE SEQUENCE</scope>
    <source>
        <tissue evidence="2">Skin</tissue>
    </source>
</reference>
<feature type="non-terminal residue" evidence="2">
    <location>
        <position position="258"/>
    </location>
</feature>
<feature type="compositionally biased region" description="Basic residues" evidence="1">
    <location>
        <begin position="249"/>
        <end position="258"/>
    </location>
</feature>
<evidence type="ECO:0000256" key="1">
    <source>
        <dbReference type="SAM" id="MobiDB-lite"/>
    </source>
</evidence>
<evidence type="ECO:0000313" key="2">
    <source>
        <dbReference type="EMBL" id="CEK59081.1"/>
    </source>
</evidence>
<gene>
    <name evidence="2" type="primary">ORF35135</name>
</gene>
<feature type="non-terminal residue" evidence="2">
    <location>
        <position position="1"/>
    </location>
</feature>
<feature type="compositionally biased region" description="Polar residues" evidence="1">
    <location>
        <begin position="117"/>
        <end position="133"/>
    </location>
</feature>
<proteinExistence type="predicted"/>